<evidence type="ECO:0000313" key="2">
    <source>
        <dbReference type="EMBL" id="ETV88989.1"/>
    </source>
</evidence>
<dbReference type="RefSeq" id="XP_009821389.1">
    <property type="nucleotide sequence ID" value="XM_009823087.1"/>
</dbReference>
<proteinExistence type="predicted"/>
<organism evidence="2">
    <name type="scientific">Aphanomyces astaci</name>
    <name type="common">Crayfish plague agent</name>
    <dbReference type="NCBI Taxonomy" id="112090"/>
    <lineage>
        <taxon>Eukaryota</taxon>
        <taxon>Sar</taxon>
        <taxon>Stramenopiles</taxon>
        <taxon>Oomycota</taxon>
        <taxon>Saprolegniomycetes</taxon>
        <taxon>Saprolegniales</taxon>
        <taxon>Verrucalvaceae</taxon>
        <taxon>Aphanomyces</taxon>
    </lineage>
</organism>
<evidence type="ECO:0000256" key="1">
    <source>
        <dbReference type="SAM" id="SignalP"/>
    </source>
</evidence>
<feature type="signal peptide" evidence="1">
    <location>
        <begin position="1"/>
        <end position="18"/>
    </location>
</feature>
<dbReference type="GeneID" id="20802403"/>
<feature type="chain" id="PRO_5004843149" evidence="1">
    <location>
        <begin position="19"/>
        <end position="170"/>
    </location>
</feature>
<protein>
    <submittedName>
        <fullName evidence="2">Uncharacterized protein</fullName>
    </submittedName>
</protein>
<gene>
    <name evidence="2" type="ORF">H257_00407</name>
</gene>
<dbReference type="OrthoDB" id="206865at2759"/>
<sequence>MHVHLITAATWLMAMCAAEERHEKVTKQANDADIVLAANFAVDELRKLSDTGIYTTLDLAQIKDASIQVGQFHINTFLQLELASPHYKSCLATESFSVVVMKSTIDDVLSFAIDTFPVMDEAAIETFWIDMVERKRAARDAVFANWASEHHPHPLPLTGQSSSSHSKDEL</sequence>
<keyword evidence="1" id="KW-0732">Signal</keyword>
<reference evidence="2" key="1">
    <citation type="submission" date="2013-12" db="EMBL/GenBank/DDBJ databases">
        <title>The Genome Sequence of Aphanomyces astaci APO3.</title>
        <authorList>
            <consortium name="The Broad Institute Genomics Platform"/>
            <person name="Russ C."/>
            <person name="Tyler B."/>
            <person name="van West P."/>
            <person name="Dieguez-Uribeondo J."/>
            <person name="Young S.K."/>
            <person name="Zeng Q."/>
            <person name="Gargeya S."/>
            <person name="Fitzgerald M."/>
            <person name="Abouelleil A."/>
            <person name="Alvarado L."/>
            <person name="Chapman S.B."/>
            <person name="Gainer-Dewar J."/>
            <person name="Goldberg J."/>
            <person name="Griggs A."/>
            <person name="Gujja S."/>
            <person name="Hansen M."/>
            <person name="Howarth C."/>
            <person name="Imamovic A."/>
            <person name="Ireland A."/>
            <person name="Larimer J."/>
            <person name="McCowan C."/>
            <person name="Murphy C."/>
            <person name="Pearson M."/>
            <person name="Poon T.W."/>
            <person name="Priest M."/>
            <person name="Roberts A."/>
            <person name="Saif S."/>
            <person name="Shea T."/>
            <person name="Sykes S."/>
            <person name="Wortman J."/>
            <person name="Nusbaum C."/>
            <person name="Birren B."/>
        </authorList>
    </citation>
    <scope>NUCLEOTIDE SEQUENCE [LARGE SCALE GENOMIC DNA]</scope>
    <source>
        <strain evidence="2">APO3</strain>
    </source>
</reference>
<accession>W4HCH0</accession>
<dbReference type="EMBL" id="KI913114">
    <property type="protein sequence ID" value="ETV88989.1"/>
    <property type="molecule type" value="Genomic_DNA"/>
</dbReference>
<dbReference type="VEuPathDB" id="FungiDB:H257_00407"/>
<name>W4HCH0_APHAT</name>
<dbReference type="AlphaFoldDB" id="W4HCH0"/>